<dbReference type="InterPro" id="IPR001296">
    <property type="entry name" value="Glyco_trans_1"/>
</dbReference>
<dbReference type="PANTHER" id="PTHR45947">
    <property type="entry name" value="SULFOQUINOVOSYL TRANSFERASE SQD2"/>
    <property type="match status" value="1"/>
</dbReference>
<keyword evidence="4" id="KW-1185">Reference proteome</keyword>
<feature type="domain" description="Glycosyl transferase family 1" evidence="1">
    <location>
        <begin position="199"/>
        <end position="366"/>
    </location>
</feature>
<organism evidence="3 4">
    <name type="scientific">Marivibrio halodurans</name>
    <dbReference type="NCBI Taxonomy" id="2039722"/>
    <lineage>
        <taxon>Bacteria</taxon>
        <taxon>Pseudomonadati</taxon>
        <taxon>Pseudomonadota</taxon>
        <taxon>Alphaproteobacteria</taxon>
        <taxon>Rhodospirillales</taxon>
        <taxon>Rhodospirillaceae</taxon>
        <taxon>Marivibrio</taxon>
    </lineage>
</organism>
<dbReference type="GO" id="GO:0016758">
    <property type="term" value="F:hexosyltransferase activity"/>
    <property type="evidence" value="ECO:0007669"/>
    <property type="project" value="TreeGrafter"/>
</dbReference>
<dbReference type="PANTHER" id="PTHR45947:SF3">
    <property type="entry name" value="SULFOQUINOVOSYL TRANSFERASE SQD2"/>
    <property type="match status" value="1"/>
</dbReference>
<dbReference type="InterPro" id="IPR050194">
    <property type="entry name" value="Glycosyltransferase_grp1"/>
</dbReference>
<dbReference type="EMBL" id="JAGMWN010000010">
    <property type="protein sequence ID" value="MBP5858729.1"/>
    <property type="molecule type" value="Genomic_DNA"/>
</dbReference>
<evidence type="ECO:0000259" key="2">
    <source>
        <dbReference type="Pfam" id="PF13439"/>
    </source>
</evidence>
<sequence length="393" mass="43285">MGRAERRPPRGGPTLLQVLPSLVTGGVERGTVDVAAAAAAAGFRSIVVSEGGPMVRELTRAGAEHIEMPMASKRPWVMRANADRLVELIRAEAVDIVHARSRAPAWSAWWATRRTGTPMVTTFHGTYNLGFPGKRRYNSVMTRGDRVIAISEFIADHMRRNYGGMMDTARIRVIPRGIDMGHYDSEQVSAERVIRLSDRWRLPDGMPVVMLPGRLTRWKGQLLLLRALKELETRPVRCLLVGSAQGRTAYQREVEATARKLGVADMVHVVGDCDDMPAALKLADVVVSASLDPEAFGRVAVEGQAMGRPVVAPRHGGAPEQVVEGRTGWLFNPGDPFDLAVKIDTALRLDSQARDHLYRQAVENARARFDKRRMCADTLAVYDELLGARADGR</sequence>
<evidence type="ECO:0000259" key="1">
    <source>
        <dbReference type="Pfam" id="PF00534"/>
    </source>
</evidence>
<dbReference type="Pfam" id="PF13439">
    <property type="entry name" value="Glyco_transf_4"/>
    <property type="match status" value="1"/>
</dbReference>
<reference evidence="3" key="1">
    <citation type="submission" date="2021-04" db="EMBL/GenBank/DDBJ databases">
        <authorList>
            <person name="Zhang D.-C."/>
        </authorList>
    </citation>
    <scope>NUCLEOTIDE SEQUENCE</scope>
    <source>
        <strain evidence="3">CGMCC 1.15697</strain>
    </source>
</reference>
<evidence type="ECO:0000313" key="3">
    <source>
        <dbReference type="EMBL" id="MBP5858729.1"/>
    </source>
</evidence>
<evidence type="ECO:0000313" key="4">
    <source>
        <dbReference type="Proteomes" id="UP000672602"/>
    </source>
</evidence>
<dbReference type="AlphaFoldDB" id="A0A8J7S8B4"/>
<comment type="caution">
    <text evidence="3">The sequence shown here is derived from an EMBL/GenBank/DDBJ whole genome shotgun (WGS) entry which is preliminary data.</text>
</comment>
<dbReference type="Pfam" id="PF00534">
    <property type="entry name" value="Glycos_transf_1"/>
    <property type="match status" value="1"/>
</dbReference>
<dbReference type="SUPFAM" id="SSF53756">
    <property type="entry name" value="UDP-Glycosyltransferase/glycogen phosphorylase"/>
    <property type="match status" value="1"/>
</dbReference>
<dbReference type="InterPro" id="IPR028098">
    <property type="entry name" value="Glyco_trans_4-like_N"/>
</dbReference>
<accession>A0A8J7S8B4</accession>
<dbReference type="Proteomes" id="UP000672602">
    <property type="component" value="Unassembled WGS sequence"/>
</dbReference>
<dbReference type="CDD" id="cd03819">
    <property type="entry name" value="GT4_WavL-like"/>
    <property type="match status" value="1"/>
</dbReference>
<protein>
    <submittedName>
        <fullName evidence="3">Glycosyltransferase family 4 protein</fullName>
    </submittedName>
</protein>
<name>A0A8J7S8B4_9PROT</name>
<feature type="domain" description="Glycosyltransferase subfamily 4-like N-terminal" evidence="2">
    <location>
        <begin position="25"/>
        <end position="180"/>
    </location>
</feature>
<proteinExistence type="predicted"/>
<gene>
    <name evidence="3" type="ORF">KAJ83_17040</name>
</gene>
<dbReference type="Gene3D" id="3.40.50.2000">
    <property type="entry name" value="Glycogen Phosphorylase B"/>
    <property type="match status" value="2"/>
</dbReference>